<evidence type="ECO:0000256" key="1">
    <source>
        <dbReference type="SAM" id="MobiDB-lite"/>
    </source>
</evidence>
<name>L9XPP5_9EURY</name>
<proteinExistence type="predicted"/>
<protein>
    <submittedName>
        <fullName evidence="2">Uncharacterized protein</fullName>
    </submittedName>
</protein>
<feature type="region of interest" description="Disordered" evidence="1">
    <location>
        <begin position="69"/>
        <end position="102"/>
    </location>
</feature>
<dbReference type="EMBL" id="AOIA01000045">
    <property type="protein sequence ID" value="ELY63406.1"/>
    <property type="molecule type" value="Genomic_DNA"/>
</dbReference>
<evidence type="ECO:0000313" key="3">
    <source>
        <dbReference type="Proteomes" id="UP000011531"/>
    </source>
</evidence>
<sequence length="102" mass="11287">MPSDSESSRKQTFPSSVDLLSTLEACNIQYLDIDETRALVIYQTAILNLEGELAAASNIELEIYADPREDFSTESDEQDSSVIDSLLGQLASEDDRSLPDRN</sequence>
<keyword evidence="3" id="KW-1185">Reference proteome</keyword>
<dbReference type="RefSeq" id="WP_008421779.1">
    <property type="nucleotide sequence ID" value="NZ_AOIA01000045.1"/>
</dbReference>
<dbReference type="OrthoDB" id="326261at2157"/>
<comment type="caution">
    <text evidence="2">The sequence shown here is derived from an EMBL/GenBank/DDBJ whole genome shotgun (WGS) entry which is preliminary data.</text>
</comment>
<organism evidence="2 3">
    <name type="scientific">Natronococcus jeotgali DSM 18795</name>
    <dbReference type="NCBI Taxonomy" id="1227498"/>
    <lineage>
        <taxon>Archaea</taxon>
        <taxon>Methanobacteriati</taxon>
        <taxon>Methanobacteriota</taxon>
        <taxon>Stenosarchaea group</taxon>
        <taxon>Halobacteria</taxon>
        <taxon>Halobacteriales</taxon>
        <taxon>Natrialbaceae</taxon>
        <taxon>Natronococcus</taxon>
    </lineage>
</organism>
<dbReference type="STRING" id="1227498.C492_07200"/>
<gene>
    <name evidence="2" type="ORF">C492_07200</name>
</gene>
<dbReference type="AlphaFoldDB" id="L9XPP5"/>
<dbReference type="Proteomes" id="UP000011531">
    <property type="component" value="Unassembled WGS sequence"/>
</dbReference>
<accession>L9XPP5</accession>
<evidence type="ECO:0000313" key="2">
    <source>
        <dbReference type="EMBL" id="ELY63406.1"/>
    </source>
</evidence>
<feature type="compositionally biased region" description="Basic and acidic residues" evidence="1">
    <location>
        <begin position="93"/>
        <end position="102"/>
    </location>
</feature>
<reference evidence="2 3" key="1">
    <citation type="journal article" date="2014" name="PLoS Genet.">
        <title>Phylogenetically driven sequencing of extremely halophilic archaea reveals strategies for static and dynamic osmo-response.</title>
        <authorList>
            <person name="Becker E.A."/>
            <person name="Seitzer P.M."/>
            <person name="Tritt A."/>
            <person name="Larsen D."/>
            <person name="Krusor M."/>
            <person name="Yao A.I."/>
            <person name="Wu D."/>
            <person name="Madern D."/>
            <person name="Eisen J.A."/>
            <person name="Darling A.E."/>
            <person name="Facciotti M.T."/>
        </authorList>
    </citation>
    <scope>NUCLEOTIDE SEQUENCE [LARGE SCALE GENOMIC DNA]</scope>
    <source>
        <strain evidence="2 3">DSM 18795</strain>
    </source>
</reference>